<gene>
    <name evidence="1" type="ORF">IAC76_07345</name>
</gene>
<reference evidence="1" key="1">
    <citation type="submission" date="2020-10" db="EMBL/GenBank/DDBJ databases">
        <authorList>
            <person name="Gilroy R."/>
        </authorList>
    </citation>
    <scope>NUCLEOTIDE SEQUENCE</scope>
    <source>
        <strain evidence="1">10192</strain>
    </source>
</reference>
<organism evidence="1 2">
    <name type="scientific">Candidatus Scatousia excrementipullorum</name>
    <dbReference type="NCBI Taxonomy" id="2840936"/>
    <lineage>
        <taxon>Bacteria</taxon>
        <taxon>Candidatus Scatousia</taxon>
    </lineage>
</organism>
<dbReference type="Proteomes" id="UP000823632">
    <property type="component" value="Unassembled WGS sequence"/>
</dbReference>
<accession>A0A9D9DTV4</accession>
<dbReference type="EMBL" id="JADIND010000161">
    <property type="protein sequence ID" value="MBO8431189.1"/>
    <property type="molecule type" value="Genomic_DNA"/>
</dbReference>
<sequence>MKNIKKTSQEEAYAYYTQAIELVNKINGLINGRFVLRCYLAEVFGRNNGGVSKVTKFSDEIERRI</sequence>
<name>A0A9D9DTV4_9BACT</name>
<protein>
    <submittedName>
        <fullName evidence="1">Uncharacterized protein</fullName>
    </submittedName>
</protein>
<proteinExistence type="predicted"/>
<dbReference type="AlphaFoldDB" id="A0A9D9DTV4"/>
<evidence type="ECO:0000313" key="2">
    <source>
        <dbReference type="Proteomes" id="UP000823632"/>
    </source>
</evidence>
<comment type="caution">
    <text evidence="1">The sequence shown here is derived from an EMBL/GenBank/DDBJ whole genome shotgun (WGS) entry which is preliminary data.</text>
</comment>
<reference evidence="1" key="2">
    <citation type="journal article" date="2021" name="PeerJ">
        <title>Extensive microbial diversity within the chicken gut microbiome revealed by metagenomics and culture.</title>
        <authorList>
            <person name="Gilroy R."/>
            <person name="Ravi A."/>
            <person name="Getino M."/>
            <person name="Pursley I."/>
            <person name="Horton D.L."/>
            <person name="Alikhan N.F."/>
            <person name="Baker D."/>
            <person name="Gharbi K."/>
            <person name="Hall N."/>
            <person name="Watson M."/>
            <person name="Adriaenssens E.M."/>
            <person name="Foster-Nyarko E."/>
            <person name="Jarju S."/>
            <person name="Secka A."/>
            <person name="Antonio M."/>
            <person name="Oren A."/>
            <person name="Chaudhuri R.R."/>
            <person name="La Ragione R."/>
            <person name="Hildebrand F."/>
            <person name="Pallen M.J."/>
        </authorList>
    </citation>
    <scope>NUCLEOTIDE SEQUENCE</scope>
    <source>
        <strain evidence="1">10192</strain>
    </source>
</reference>
<evidence type="ECO:0000313" key="1">
    <source>
        <dbReference type="EMBL" id="MBO8431189.1"/>
    </source>
</evidence>